<sequence>MVGIPRSKFSSHNEMRSFNFLCLSLNVDAFLSDLGQPSHSFLTQELKKFGFEPRACATAEGNLKPDDLIDIYRKRTMIDSSGKETVTPLTYFVVDAVEVLSKFGTDAWDRVV</sequence>
<evidence type="ECO:0000313" key="1">
    <source>
        <dbReference type="EMBL" id="KIM34670.1"/>
    </source>
</evidence>
<evidence type="ECO:0000313" key="2">
    <source>
        <dbReference type="Proteomes" id="UP000053424"/>
    </source>
</evidence>
<dbReference type="AlphaFoldDB" id="A0A0C3BCY1"/>
<dbReference type="HOGENOM" id="CLU_2146161_0_0_1"/>
<keyword evidence="2" id="KW-1185">Reference proteome</keyword>
<gene>
    <name evidence="1" type="ORF">M413DRAFT_135409</name>
</gene>
<proteinExistence type="predicted"/>
<organism evidence="1 2">
    <name type="scientific">Hebeloma cylindrosporum</name>
    <dbReference type="NCBI Taxonomy" id="76867"/>
    <lineage>
        <taxon>Eukaryota</taxon>
        <taxon>Fungi</taxon>
        <taxon>Dikarya</taxon>
        <taxon>Basidiomycota</taxon>
        <taxon>Agaricomycotina</taxon>
        <taxon>Agaricomycetes</taxon>
        <taxon>Agaricomycetidae</taxon>
        <taxon>Agaricales</taxon>
        <taxon>Agaricineae</taxon>
        <taxon>Hymenogastraceae</taxon>
        <taxon>Hebeloma</taxon>
    </lineage>
</organism>
<dbReference type="EMBL" id="KN831883">
    <property type="protein sequence ID" value="KIM34670.1"/>
    <property type="molecule type" value="Genomic_DNA"/>
</dbReference>
<dbReference type="STRING" id="686832.A0A0C3BCY1"/>
<accession>A0A0C3BCY1</accession>
<name>A0A0C3BCY1_HEBCY</name>
<protein>
    <submittedName>
        <fullName evidence="1">Uncharacterized protein</fullName>
    </submittedName>
</protein>
<reference evidence="2" key="2">
    <citation type="submission" date="2015-01" db="EMBL/GenBank/DDBJ databases">
        <title>Evolutionary Origins and Diversification of the Mycorrhizal Mutualists.</title>
        <authorList>
            <consortium name="DOE Joint Genome Institute"/>
            <consortium name="Mycorrhizal Genomics Consortium"/>
            <person name="Kohler A."/>
            <person name="Kuo A."/>
            <person name="Nagy L.G."/>
            <person name="Floudas D."/>
            <person name="Copeland A."/>
            <person name="Barry K.W."/>
            <person name="Cichocki N."/>
            <person name="Veneault-Fourrey C."/>
            <person name="LaButti K."/>
            <person name="Lindquist E.A."/>
            <person name="Lipzen A."/>
            <person name="Lundell T."/>
            <person name="Morin E."/>
            <person name="Murat C."/>
            <person name="Riley R."/>
            <person name="Ohm R."/>
            <person name="Sun H."/>
            <person name="Tunlid A."/>
            <person name="Henrissat B."/>
            <person name="Grigoriev I.V."/>
            <person name="Hibbett D.S."/>
            <person name="Martin F."/>
        </authorList>
    </citation>
    <scope>NUCLEOTIDE SEQUENCE [LARGE SCALE GENOMIC DNA]</scope>
    <source>
        <strain evidence="2">h7</strain>
    </source>
</reference>
<dbReference type="Proteomes" id="UP000053424">
    <property type="component" value="Unassembled WGS sequence"/>
</dbReference>
<dbReference type="OrthoDB" id="3108102at2759"/>
<reference evidence="1 2" key="1">
    <citation type="submission" date="2014-04" db="EMBL/GenBank/DDBJ databases">
        <authorList>
            <consortium name="DOE Joint Genome Institute"/>
            <person name="Kuo A."/>
            <person name="Gay G."/>
            <person name="Dore J."/>
            <person name="Kohler A."/>
            <person name="Nagy L.G."/>
            <person name="Floudas D."/>
            <person name="Copeland A."/>
            <person name="Barry K.W."/>
            <person name="Cichocki N."/>
            <person name="Veneault-Fourrey C."/>
            <person name="LaButti K."/>
            <person name="Lindquist E.A."/>
            <person name="Lipzen A."/>
            <person name="Lundell T."/>
            <person name="Morin E."/>
            <person name="Murat C."/>
            <person name="Sun H."/>
            <person name="Tunlid A."/>
            <person name="Henrissat B."/>
            <person name="Grigoriev I.V."/>
            <person name="Hibbett D.S."/>
            <person name="Martin F."/>
            <person name="Nordberg H.P."/>
            <person name="Cantor M.N."/>
            <person name="Hua S.X."/>
        </authorList>
    </citation>
    <scope>NUCLEOTIDE SEQUENCE [LARGE SCALE GENOMIC DNA]</scope>
    <source>
        <strain evidence="2">h7</strain>
    </source>
</reference>